<evidence type="ECO:0000313" key="3">
    <source>
        <dbReference type="Proteomes" id="UP001176429"/>
    </source>
</evidence>
<keyword evidence="1" id="KW-0732">Signal</keyword>
<evidence type="ECO:0000256" key="1">
    <source>
        <dbReference type="SAM" id="SignalP"/>
    </source>
</evidence>
<protein>
    <submittedName>
        <fullName evidence="2">T9SS type A sorting domain-containing protein</fullName>
    </submittedName>
</protein>
<keyword evidence="3" id="KW-1185">Reference proteome</keyword>
<dbReference type="Proteomes" id="UP001176429">
    <property type="component" value="Unassembled WGS sequence"/>
</dbReference>
<dbReference type="RefSeq" id="WP_305005831.1">
    <property type="nucleotide sequence ID" value="NZ_JAUQSY010000004.1"/>
</dbReference>
<comment type="caution">
    <text evidence="2">The sequence shown here is derived from an EMBL/GenBank/DDBJ whole genome shotgun (WGS) entry which is preliminary data.</text>
</comment>
<sequence>MKRGLLTGLLLALGVVSAKAQTLYDDFETTPGSTRLVTYRPTTGGTLIQNQMNPGANAVNMSSTVARYTRAATDFDNFDIETPRPMADVTPYITGIKHMTMKFYSPAAGTQVMLVLQNKAKNRSAGYPAGKYLGEFKATTSLTNAWQTLTFTFNSVDANNFDATVTATTIDEITVLIAPATTGTGTYHFDDINGPELSSGTGTPTAAPAVTQLFDDFDATRKLSYPGAGAVFTPGLTAPAGNSTVVGRYVRGADAYDQLQMAPANATFFDDVSGFASATATVKPSLKFYNPTAAAIPVRLIFANNALRGNNAYSTGNTGIAGTHSVYTATTSAAAGWQTLTFTYQTGPNAGAYDASVKSTAIDRVLLQINPGAGVGNQYHIDDITLPAATIPVAKLYENFRDVRSLSYVGGDGVLTQSAANPSTTGSNPNPTVGKYDRSANMYDAFYVKLPTGAVADDVTDFFNGTRKMTMKVYSPRPAGAIVTIYMLDNTATGNNYPNGRDAYYQATTTKQNEWETLTFTLTTRLGAGVAQQRNINGFGIQLGDNSTATGTWYFDQFYGPNFTIAPGTLYDNFENTRQLTYTAATGGTLNASYTNPAVFDENYSATVGHYTRSANATDVLLARATGKQLDDVSSYVSGTNSFYLKVFSKTIGTPVRLLLQNAAKAGSTGTSTGTHSVFQANTTKSNQWETLRFTYQAGGSTDGTVTATQVDQLALLFNPGSTAGGQTFDFDFFVGQSLITATAPPAGTAITQLYDDFENTRQLTLKQVDGAFTPGTGNPAFGAGNSSIVVGRYVRSANPYDTFEMAPANATFFNDVTGFASPTATVKATMKIYSTVAGTAQLVFANAATTTGGNYPTGRHSIYTAPITAAGWQTLTFTYQLTPDASVKGTAVDRIQLQLTPGTGATGTYYFDDITLPATTMPVARLYENFNDVRELTYGAGDGVLTQNFANPSTTGTNANPLVGKYVRSAVAYDTFYANYPAGATADDISDFVSGSRKMTMKVYAPAAGRPVTITLLDATATPTNYPTGRNSFYTATTTVANAWETLTFNFAGTPTGGVNPVKNISGINIQFDGGNGAASTWYFDQLYGPNFTAAPGALYDNFETVREMTYVPDGTLTQNFANPSVFGANYSPTVARYQRAATANAAIKITPNGGKRLTNVSAYASTTATKFFYLKVFSQRIGTPVELQLQNAAKATGGANGVQSIFTATTTKSNQWETLQFAYQAANPGVTTDATVSVNQVNQLSLRFNPGDAAAGQIYHFDFFVGQDLLLATGLTWNGSVSSDWNDGDNWSGGTAPVAVSGAPATIPGGLSRYPILTAGNTYGSPDIIINAGGSLTQTGGTFNLANGVTNNGTYNQTGGITNLAGNGSHIFGNGNPMLFYDLNVGTGGMGLLGGPNGTISVKHRMVVAGPVTMNASGKLILLSDATGTAMVVNRGTGSVTGNVVVQRYIDPSLNAAEGYRHLSSPVNGQTVANLKTTTGSVPVVNPAYNTAPVPYTVTPFPTVFSYDESRLTNANATTSGFFYGWKSPAATTEALTNGLGYTVNMAPGTVTFTGPLHTGTYTVPLTRGATANSGWALLGNPYPGPINWDSLARPAGVENALYTFRSNSQYGGAYQSYVNGVGPTGSNLVAMGQGFFTRVVSGSSTMTFTNAARMVSYANPAQYRSSTTADARPRLDLALTAANGASDVLYVYQETGATTGFDSHFDALKVTLNGGQQPTLYQQAGTESFSIQGLPAGQQPVTMALGVDVPVAGTFTFTAEQLANFPGNASVLLEDTQTNTWHDLRNGSYAVTLPQGLHATRFVLHLYSQRALATAGPRAATALLAYPNPATAGTVVRLTNATATGEVLNITGQVVGTFANGKVATAGLAAGVYMLRNAATGERSKLVVQ</sequence>
<name>A0ABT9B8C6_9BACT</name>
<dbReference type="EMBL" id="JAUQSY010000004">
    <property type="protein sequence ID" value="MDO7874515.1"/>
    <property type="molecule type" value="Genomic_DNA"/>
</dbReference>
<feature type="signal peptide" evidence="1">
    <location>
        <begin position="1"/>
        <end position="20"/>
    </location>
</feature>
<proteinExistence type="predicted"/>
<dbReference type="Gene3D" id="2.60.120.260">
    <property type="entry name" value="Galactose-binding domain-like"/>
    <property type="match status" value="2"/>
</dbReference>
<accession>A0ABT9B8C6</accession>
<evidence type="ECO:0000313" key="2">
    <source>
        <dbReference type="EMBL" id="MDO7874515.1"/>
    </source>
</evidence>
<organism evidence="2 3">
    <name type="scientific">Hymenobacter aranciens</name>
    <dbReference type="NCBI Taxonomy" id="3063996"/>
    <lineage>
        <taxon>Bacteria</taxon>
        <taxon>Pseudomonadati</taxon>
        <taxon>Bacteroidota</taxon>
        <taxon>Cytophagia</taxon>
        <taxon>Cytophagales</taxon>
        <taxon>Hymenobacteraceae</taxon>
        <taxon>Hymenobacter</taxon>
    </lineage>
</organism>
<feature type="chain" id="PRO_5046942481" evidence="1">
    <location>
        <begin position="21"/>
        <end position="1892"/>
    </location>
</feature>
<reference evidence="2" key="1">
    <citation type="submission" date="2023-07" db="EMBL/GenBank/DDBJ databases">
        <authorList>
            <person name="Kim M.K."/>
        </authorList>
    </citation>
    <scope>NUCLEOTIDE SEQUENCE</scope>
    <source>
        <strain evidence="2">ASUV-10-1</strain>
    </source>
</reference>
<gene>
    <name evidence="2" type="ORF">Q5H93_07215</name>
</gene>
<dbReference type="InterPro" id="IPR026444">
    <property type="entry name" value="Secre_tail"/>
</dbReference>
<dbReference type="NCBIfam" id="TIGR04183">
    <property type="entry name" value="Por_Secre_tail"/>
    <property type="match status" value="1"/>
</dbReference>